<dbReference type="SUPFAM" id="SSF50249">
    <property type="entry name" value="Nucleic acid-binding proteins"/>
    <property type="match status" value="1"/>
</dbReference>
<gene>
    <name evidence="1" type="ORF">PACLA_8A076787</name>
</gene>
<organism evidence="1 2">
    <name type="scientific">Paramuricea clavata</name>
    <name type="common">Red gorgonian</name>
    <name type="synonym">Violescent sea-whip</name>
    <dbReference type="NCBI Taxonomy" id="317549"/>
    <lineage>
        <taxon>Eukaryota</taxon>
        <taxon>Metazoa</taxon>
        <taxon>Cnidaria</taxon>
        <taxon>Anthozoa</taxon>
        <taxon>Octocorallia</taxon>
        <taxon>Malacalcyonacea</taxon>
        <taxon>Plexauridae</taxon>
        <taxon>Paramuricea</taxon>
    </lineage>
</organism>
<proteinExistence type="predicted"/>
<dbReference type="CDD" id="cd04491">
    <property type="entry name" value="SoSSB_OBF"/>
    <property type="match status" value="1"/>
</dbReference>
<dbReference type="Gene3D" id="2.40.50.140">
    <property type="entry name" value="Nucleic acid-binding proteins"/>
    <property type="match status" value="1"/>
</dbReference>
<sequence length="348" mass="39116">MAERQPENMNFENSFKNKVVVTTVEEIKKSVVPNSPRRSTSTLTCAVLNKSPIKPTRNGSMFSLNLCDSDQSTTIRAVCFNEDIFSKIQSKKPTIFSRSRLNNPKVTAIDEPRVVGTYPQNKTKRSVQIADTTGEIELILWREWADVIAFEDGNVLNLENIVVSKFNGKLNLTTAFESSITILDEEMTVARPTKRPLSKSNIISMEASVRAIKEFISTFSCMSCRKQIDLADVQGIGGFISCPTCSCTFLKSALPPAQKCLILLSDNNEWFTAHTKVIQHLFQWTEGKAKPLENDLFFLLNTKYSLRVDTQRKIIEHACPTLEQTSSDKEIEEAIAAMEEDENSTKKP</sequence>
<feature type="non-terminal residue" evidence="1">
    <location>
        <position position="348"/>
    </location>
</feature>
<reference evidence="1" key="1">
    <citation type="submission" date="2020-04" db="EMBL/GenBank/DDBJ databases">
        <authorList>
            <person name="Alioto T."/>
            <person name="Alioto T."/>
            <person name="Gomez Garrido J."/>
        </authorList>
    </citation>
    <scope>NUCLEOTIDE SEQUENCE</scope>
    <source>
        <strain evidence="1">A484AB</strain>
    </source>
</reference>
<dbReference type="AlphaFoldDB" id="A0A7D9LMG9"/>
<comment type="caution">
    <text evidence="1">The sequence shown here is derived from an EMBL/GenBank/DDBJ whole genome shotgun (WGS) entry which is preliminary data.</text>
</comment>
<protein>
    <submittedName>
        <fullName evidence="1">Uncharacterized protein</fullName>
    </submittedName>
</protein>
<keyword evidence="2" id="KW-1185">Reference proteome</keyword>
<evidence type="ECO:0000313" key="2">
    <source>
        <dbReference type="Proteomes" id="UP001152795"/>
    </source>
</evidence>
<dbReference type="Proteomes" id="UP001152795">
    <property type="component" value="Unassembled WGS sequence"/>
</dbReference>
<dbReference type="EMBL" id="CACRXK020020718">
    <property type="protein sequence ID" value="CAB4035103.1"/>
    <property type="molecule type" value="Genomic_DNA"/>
</dbReference>
<evidence type="ECO:0000313" key="1">
    <source>
        <dbReference type="EMBL" id="CAB4035103.1"/>
    </source>
</evidence>
<dbReference type="InterPro" id="IPR012340">
    <property type="entry name" value="NA-bd_OB-fold"/>
</dbReference>
<name>A0A7D9LMG9_PARCT</name>
<accession>A0A7D9LMG9</accession>
<dbReference type="OrthoDB" id="1751331at2759"/>